<evidence type="ECO:0000313" key="2">
    <source>
        <dbReference type="EMBL" id="NEB98409.1"/>
    </source>
</evidence>
<evidence type="ECO:0000313" key="3">
    <source>
        <dbReference type="Proteomes" id="UP000470951"/>
    </source>
</evidence>
<comment type="caution">
    <text evidence="1">The sequence shown here is derived from an EMBL/GenBank/DDBJ whole genome shotgun (WGS) entry which is preliminary data.</text>
</comment>
<evidence type="ECO:0000313" key="1">
    <source>
        <dbReference type="EMBL" id="NEB87704.1"/>
    </source>
</evidence>
<dbReference type="AlphaFoldDB" id="A0A6G3SXI8"/>
<sequence>MQLEVRVASAGELRSLQGWLRSDPEARRAATVDVRGNAPRPGEMGATLDVLQLVTENGWSAASFALALVAWRRTRPRPPRVEIRRGDTVVVLTDGSDEEIERVVRALEADRDEDGGQ</sequence>
<protein>
    <submittedName>
        <fullName evidence="1">Uncharacterized protein</fullName>
    </submittedName>
</protein>
<name>A0A6G3SXI8_STRAQ</name>
<dbReference type="EMBL" id="JAAGMK010000763">
    <property type="protein sequence ID" value="NEB87704.1"/>
    <property type="molecule type" value="Genomic_DNA"/>
</dbReference>
<dbReference type="RefSeq" id="WP_164219953.1">
    <property type="nucleotide sequence ID" value="NZ_CP086102.1"/>
</dbReference>
<dbReference type="InterPro" id="IPR045428">
    <property type="entry name" value="EACC1"/>
</dbReference>
<reference evidence="1 3" key="1">
    <citation type="submission" date="2020-01" db="EMBL/GenBank/DDBJ databases">
        <title>Insect and environment-associated Actinomycetes.</title>
        <authorList>
            <person name="Currrie C."/>
            <person name="Chevrette M."/>
            <person name="Carlson C."/>
            <person name="Stubbendieck R."/>
            <person name="Wendt-Pienkowski E."/>
        </authorList>
    </citation>
    <scope>NUCLEOTIDE SEQUENCE</scope>
    <source>
        <strain evidence="1">SID505</strain>
        <strain evidence="2 3">SID7903</strain>
    </source>
</reference>
<proteinExistence type="predicted"/>
<dbReference type="Pfam" id="PF19953">
    <property type="entry name" value="EACC1"/>
    <property type="match status" value="1"/>
</dbReference>
<accession>A0A6G3SXI8</accession>
<dbReference type="Proteomes" id="UP000470951">
    <property type="component" value="Unassembled WGS sequence"/>
</dbReference>
<organism evidence="1">
    <name type="scientific">Streptomyces anulatus</name>
    <name type="common">Streptomyces chrysomallus</name>
    <dbReference type="NCBI Taxonomy" id="1892"/>
    <lineage>
        <taxon>Bacteria</taxon>
        <taxon>Bacillati</taxon>
        <taxon>Actinomycetota</taxon>
        <taxon>Actinomycetes</taxon>
        <taxon>Kitasatosporales</taxon>
        <taxon>Streptomycetaceae</taxon>
        <taxon>Streptomyces</taxon>
    </lineage>
</organism>
<dbReference type="EMBL" id="JAAGMS010000113">
    <property type="protein sequence ID" value="NEB98409.1"/>
    <property type="molecule type" value="Genomic_DNA"/>
</dbReference>
<gene>
    <name evidence="1" type="ORF">G3I43_26560</name>
    <name evidence="2" type="ORF">G3I58_10520</name>
</gene>